<name>J4SK48_9MYCO</name>
<evidence type="ECO:0000313" key="3">
    <source>
        <dbReference type="Proteomes" id="UP000006455"/>
    </source>
</evidence>
<evidence type="ECO:0000313" key="2">
    <source>
        <dbReference type="EMBL" id="EJO90725.1"/>
    </source>
</evidence>
<dbReference type="Proteomes" id="UP000006455">
    <property type="component" value="Unassembled WGS sequence"/>
</dbReference>
<protein>
    <submittedName>
        <fullName evidence="2">Uncharacterized protein</fullName>
    </submittedName>
</protein>
<dbReference type="AlphaFoldDB" id="J4SK48"/>
<organism evidence="2 3">
    <name type="scientific">Mycobacterium colombiense CECT 3035</name>
    <dbReference type="NCBI Taxonomy" id="1041522"/>
    <lineage>
        <taxon>Bacteria</taxon>
        <taxon>Bacillati</taxon>
        <taxon>Actinomycetota</taxon>
        <taxon>Actinomycetes</taxon>
        <taxon>Mycobacteriales</taxon>
        <taxon>Mycobacteriaceae</taxon>
        <taxon>Mycobacterium</taxon>
        <taxon>Mycobacterium avium complex (MAC)</taxon>
    </lineage>
</organism>
<reference evidence="2 3" key="1">
    <citation type="journal article" date="2011" name="J. Bacteriol.">
        <title>Genome sequence of the Mycobacterium colombiense type strain, CECT 3035.</title>
        <authorList>
            <person name="Gonzalez-Perez M."/>
            <person name="Murcia M.I."/>
            <person name="Landsman D."/>
            <person name="Jordan I.K."/>
            <person name="Marino-Ramirez L."/>
        </authorList>
    </citation>
    <scope>NUCLEOTIDE SEQUENCE [LARGE SCALE GENOMIC DNA]</scope>
    <source>
        <strain evidence="2 3">CECT 3035</strain>
    </source>
</reference>
<proteinExistence type="predicted"/>
<gene>
    <name evidence="2" type="ORF">MCOL_V200810</name>
</gene>
<sequence>MGQRSVSRRRPAARLDGRRGPATRLSRRGGRFGRLGGFGRLGNSRLFDRRRLGLGGTVRQWTIRGPRRGLARRPRLALRRGRRLGRLGRLGGGRGRLRRRFDRRWLRNLGRFLQAFQRIGSTMPYFAQLGERSARKGERRHVEDRFSERFGGIFAPLVPVRDVLTQRLPGLGDSGPSVGPQADERPGPGNHAAHGLAVTLRVKQRVELADVVQTFDEIPTLDADPFECLAHLIERPADWCPV</sequence>
<dbReference type="EMBL" id="AFVW02000001">
    <property type="protein sequence ID" value="EJO90725.1"/>
    <property type="molecule type" value="Genomic_DNA"/>
</dbReference>
<comment type="caution">
    <text evidence="2">The sequence shown here is derived from an EMBL/GenBank/DDBJ whole genome shotgun (WGS) entry which is preliminary data.</text>
</comment>
<evidence type="ECO:0000256" key="1">
    <source>
        <dbReference type="SAM" id="MobiDB-lite"/>
    </source>
</evidence>
<feature type="compositionally biased region" description="Basic residues" evidence="1">
    <location>
        <begin position="1"/>
        <end position="12"/>
    </location>
</feature>
<accession>J4SK48</accession>
<feature type="region of interest" description="Disordered" evidence="1">
    <location>
        <begin position="1"/>
        <end position="29"/>
    </location>
</feature>
<feature type="region of interest" description="Disordered" evidence="1">
    <location>
        <begin position="169"/>
        <end position="192"/>
    </location>
</feature>